<dbReference type="GO" id="GO:0004674">
    <property type="term" value="F:protein serine/threonine kinase activity"/>
    <property type="evidence" value="ECO:0007669"/>
    <property type="project" value="UniProtKB-KW"/>
</dbReference>
<dbReference type="InterPro" id="IPR047117">
    <property type="entry name" value="PERK1-13-like"/>
</dbReference>
<evidence type="ECO:0000256" key="5">
    <source>
        <dbReference type="ARBA" id="ARBA00022679"/>
    </source>
</evidence>
<dbReference type="STRING" id="93759.A0A1R3IA89"/>
<evidence type="ECO:0000256" key="12">
    <source>
        <dbReference type="ARBA" id="ARBA00047899"/>
    </source>
</evidence>
<accession>A0A1R3IA89</accession>
<keyword evidence="7" id="KW-0547">Nucleotide-binding</keyword>
<organism evidence="14 15">
    <name type="scientific">Corchorus olitorius</name>
    <dbReference type="NCBI Taxonomy" id="93759"/>
    <lineage>
        <taxon>Eukaryota</taxon>
        <taxon>Viridiplantae</taxon>
        <taxon>Streptophyta</taxon>
        <taxon>Embryophyta</taxon>
        <taxon>Tracheophyta</taxon>
        <taxon>Spermatophyta</taxon>
        <taxon>Magnoliopsida</taxon>
        <taxon>eudicotyledons</taxon>
        <taxon>Gunneridae</taxon>
        <taxon>Pentapetalae</taxon>
        <taxon>rosids</taxon>
        <taxon>malvids</taxon>
        <taxon>Malvales</taxon>
        <taxon>Malvaceae</taxon>
        <taxon>Grewioideae</taxon>
        <taxon>Apeibeae</taxon>
        <taxon>Corchorus</taxon>
    </lineage>
</organism>
<keyword evidence="10" id="KW-1133">Transmembrane helix</keyword>
<evidence type="ECO:0000256" key="8">
    <source>
        <dbReference type="ARBA" id="ARBA00022777"/>
    </source>
</evidence>
<keyword evidence="15" id="KW-1185">Reference proteome</keyword>
<keyword evidence="6" id="KW-0812">Transmembrane</keyword>
<comment type="subcellular location">
    <subcellularLocation>
        <location evidence="1">Cell membrane</location>
        <topology evidence="1">Single-pass membrane protein</topology>
    </subcellularLocation>
</comment>
<comment type="catalytic activity">
    <reaction evidence="13">
        <text>L-seryl-[protein] + ATP = O-phospho-L-seryl-[protein] + ADP + H(+)</text>
        <dbReference type="Rhea" id="RHEA:17989"/>
        <dbReference type="Rhea" id="RHEA-COMP:9863"/>
        <dbReference type="Rhea" id="RHEA-COMP:11604"/>
        <dbReference type="ChEBI" id="CHEBI:15378"/>
        <dbReference type="ChEBI" id="CHEBI:29999"/>
        <dbReference type="ChEBI" id="CHEBI:30616"/>
        <dbReference type="ChEBI" id="CHEBI:83421"/>
        <dbReference type="ChEBI" id="CHEBI:456216"/>
        <dbReference type="EC" id="2.7.11.1"/>
    </reaction>
</comment>
<sequence length="191" mass="21846">MGLKGQFPLGIEKCRSLTGISYMKPAERTSIPRSQTSERRVMLMKSNQTDWSSSFYVDSEFWELSFVKEDVYRFGVLLLELITGYDPSKLAESSNTEDDQSLTKWVFDVSERADFYDIVDKSLVGRGYDFEIFQIFRVACDCVQLNADTRPTMLEVHKAMRTVGKRHDIKTSSEVTKSTASECSEAEIIEI</sequence>
<keyword evidence="9" id="KW-0067">ATP-binding</keyword>
<gene>
    <name evidence="14" type="ORF">COLO4_24436</name>
</gene>
<evidence type="ECO:0000256" key="10">
    <source>
        <dbReference type="ARBA" id="ARBA00022989"/>
    </source>
</evidence>
<reference evidence="15" key="1">
    <citation type="submission" date="2013-09" db="EMBL/GenBank/DDBJ databases">
        <title>Corchorus olitorius genome sequencing.</title>
        <authorList>
            <person name="Alam M."/>
            <person name="Haque M.S."/>
            <person name="Islam M.S."/>
            <person name="Emdad E.M."/>
            <person name="Islam M.M."/>
            <person name="Ahmed B."/>
            <person name="Halim A."/>
            <person name="Hossen Q.M.M."/>
            <person name="Hossain M.Z."/>
            <person name="Ahmed R."/>
            <person name="Khan M.M."/>
            <person name="Islam R."/>
            <person name="Rashid M.M."/>
            <person name="Khan S.A."/>
            <person name="Rahman M.S."/>
            <person name="Alam M."/>
            <person name="Yahiya A.S."/>
            <person name="Khan M.S."/>
            <person name="Azam M.S."/>
            <person name="Haque T."/>
            <person name="Lashkar M.Z.H."/>
            <person name="Akhand A.I."/>
            <person name="Morshed G."/>
            <person name="Roy S."/>
            <person name="Uddin K.S."/>
            <person name="Rabeya T."/>
            <person name="Hossain A.S."/>
            <person name="Chowdhury A."/>
            <person name="Snigdha A.R."/>
            <person name="Mortoza M.S."/>
            <person name="Matin S.A."/>
            <person name="Hoque S.M.E."/>
            <person name="Islam M.K."/>
            <person name="Roy D.K."/>
            <person name="Haider R."/>
            <person name="Moosa M.M."/>
            <person name="Elias S.M."/>
            <person name="Hasan A.M."/>
            <person name="Jahan S."/>
            <person name="Shafiuddin M."/>
            <person name="Mahmood N."/>
            <person name="Shommy N.S."/>
        </authorList>
    </citation>
    <scope>NUCLEOTIDE SEQUENCE [LARGE SCALE GENOMIC DNA]</scope>
    <source>
        <strain evidence="15">cv. O-4</strain>
    </source>
</reference>
<dbReference type="GO" id="GO:0005886">
    <property type="term" value="C:plasma membrane"/>
    <property type="evidence" value="ECO:0007669"/>
    <property type="project" value="UniProtKB-SubCell"/>
</dbReference>
<evidence type="ECO:0000313" key="14">
    <source>
        <dbReference type="EMBL" id="OMO79421.1"/>
    </source>
</evidence>
<dbReference type="SUPFAM" id="SSF56112">
    <property type="entry name" value="Protein kinase-like (PK-like)"/>
    <property type="match status" value="1"/>
</dbReference>
<evidence type="ECO:0000256" key="7">
    <source>
        <dbReference type="ARBA" id="ARBA00022741"/>
    </source>
</evidence>
<keyword evidence="3" id="KW-1003">Cell membrane</keyword>
<dbReference type="Gene3D" id="1.10.510.10">
    <property type="entry name" value="Transferase(Phosphotransferase) domain 1"/>
    <property type="match status" value="1"/>
</dbReference>
<keyword evidence="5" id="KW-0808">Transferase</keyword>
<dbReference type="AlphaFoldDB" id="A0A1R3IA89"/>
<comment type="catalytic activity">
    <reaction evidence="12">
        <text>L-threonyl-[protein] + ATP = O-phospho-L-threonyl-[protein] + ADP + H(+)</text>
        <dbReference type="Rhea" id="RHEA:46608"/>
        <dbReference type="Rhea" id="RHEA-COMP:11060"/>
        <dbReference type="Rhea" id="RHEA-COMP:11605"/>
        <dbReference type="ChEBI" id="CHEBI:15378"/>
        <dbReference type="ChEBI" id="CHEBI:30013"/>
        <dbReference type="ChEBI" id="CHEBI:30616"/>
        <dbReference type="ChEBI" id="CHEBI:61977"/>
        <dbReference type="ChEBI" id="CHEBI:456216"/>
        <dbReference type="EC" id="2.7.11.1"/>
    </reaction>
</comment>
<dbReference type="PANTHER" id="PTHR47982">
    <property type="entry name" value="PROLINE-RICH RECEPTOR-LIKE PROTEIN KINASE PERK4"/>
    <property type="match status" value="1"/>
</dbReference>
<dbReference type="Proteomes" id="UP000187203">
    <property type="component" value="Unassembled WGS sequence"/>
</dbReference>
<evidence type="ECO:0000256" key="9">
    <source>
        <dbReference type="ARBA" id="ARBA00022840"/>
    </source>
</evidence>
<keyword evidence="8" id="KW-0418">Kinase</keyword>
<name>A0A1R3IA89_9ROSI</name>
<keyword evidence="4" id="KW-0723">Serine/threonine-protein kinase</keyword>
<evidence type="ECO:0000256" key="2">
    <source>
        <dbReference type="ARBA" id="ARBA00012513"/>
    </source>
</evidence>
<keyword evidence="11" id="KW-0472">Membrane</keyword>
<protein>
    <recommendedName>
        <fullName evidence="2">non-specific serine/threonine protein kinase</fullName>
        <ecNumber evidence="2">2.7.11.1</ecNumber>
    </recommendedName>
</protein>
<dbReference type="GO" id="GO:0005524">
    <property type="term" value="F:ATP binding"/>
    <property type="evidence" value="ECO:0007669"/>
    <property type="project" value="UniProtKB-KW"/>
</dbReference>
<evidence type="ECO:0000313" key="15">
    <source>
        <dbReference type="Proteomes" id="UP000187203"/>
    </source>
</evidence>
<dbReference type="EMBL" id="AWUE01018550">
    <property type="protein sequence ID" value="OMO79421.1"/>
    <property type="molecule type" value="Genomic_DNA"/>
</dbReference>
<evidence type="ECO:0000256" key="11">
    <source>
        <dbReference type="ARBA" id="ARBA00023136"/>
    </source>
</evidence>
<evidence type="ECO:0000256" key="4">
    <source>
        <dbReference type="ARBA" id="ARBA00022527"/>
    </source>
</evidence>
<evidence type="ECO:0000256" key="1">
    <source>
        <dbReference type="ARBA" id="ARBA00004162"/>
    </source>
</evidence>
<evidence type="ECO:0000256" key="3">
    <source>
        <dbReference type="ARBA" id="ARBA00022475"/>
    </source>
</evidence>
<dbReference type="InterPro" id="IPR011009">
    <property type="entry name" value="Kinase-like_dom_sf"/>
</dbReference>
<proteinExistence type="predicted"/>
<evidence type="ECO:0000256" key="13">
    <source>
        <dbReference type="ARBA" id="ARBA00048679"/>
    </source>
</evidence>
<evidence type="ECO:0000256" key="6">
    <source>
        <dbReference type="ARBA" id="ARBA00022692"/>
    </source>
</evidence>
<dbReference type="OrthoDB" id="2151624at2759"/>
<dbReference type="EC" id="2.7.11.1" evidence="2"/>
<comment type="caution">
    <text evidence="14">The sequence shown here is derived from an EMBL/GenBank/DDBJ whole genome shotgun (WGS) entry which is preliminary data.</text>
</comment>